<feature type="compositionally biased region" description="Basic and acidic residues" evidence="1">
    <location>
        <begin position="62"/>
        <end position="79"/>
    </location>
</feature>
<dbReference type="AlphaFoldDB" id="A0A7T1WTT3"/>
<evidence type="ECO:0000313" key="4">
    <source>
        <dbReference type="Proteomes" id="UP000595046"/>
    </source>
</evidence>
<accession>A0A7T1WTT3</accession>
<gene>
    <name evidence="3" type="ORF">G4Z16_13100</name>
</gene>
<keyword evidence="2" id="KW-0732">Signal</keyword>
<feature type="region of interest" description="Disordered" evidence="1">
    <location>
        <begin position="38"/>
        <end position="99"/>
    </location>
</feature>
<proteinExistence type="predicted"/>
<dbReference type="KEGG" id="sbat:G4Z16_13100"/>
<sequence length="237" mass="24570">MSRSTQRTSQRRSPRLARTLACAAVAVPALLVAGCSSDSGGGTGGSASSDDGGGEASAAPVKIKELPDACKTVSRDTVKKLTPKTDNASGKRIGSGNTKDSGSCLWSGLDKFDYKQLTVSLKRFESDASRGSGDELAGTFLTQQADAVKAEKTISDVKSSAASGIGDKATSLSYKVEKKDGKKSEDFREHRIVARSANVVVTVDYAGAGFESGKTPKADDLKKNAEKAAKEAVASLK</sequence>
<name>A0A7T1WTT3_9ACTN</name>
<feature type="chain" id="PRO_5039130423" evidence="2">
    <location>
        <begin position="24"/>
        <end position="237"/>
    </location>
</feature>
<dbReference type="PROSITE" id="PS51257">
    <property type="entry name" value="PROKAR_LIPOPROTEIN"/>
    <property type="match status" value="1"/>
</dbReference>
<evidence type="ECO:0000313" key="3">
    <source>
        <dbReference type="EMBL" id="QPP07165.1"/>
    </source>
</evidence>
<dbReference type="RefSeq" id="WP_197350955.1">
    <property type="nucleotide sequence ID" value="NZ_CP048882.1"/>
</dbReference>
<reference evidence="4" key="1">
    <citation type="submission" date="2020-02" db="EMBL/GenBank/DDBJ databases">
        <title>Streptomyces sp. ASO4wet.</title>
        <authorList>
            <person name="Risdian C."/>
            <person name="Landwehr W."/>
            <person name="Schupp P."/>
            <person name="Wink J."/>
        </authorList>
    </citation>
    <scope>NUCLEOTIDE SEQUENCE [LARGE SCALE GENOMIC DNA]</scope>
    <source>
        <strain evidence="4">ASO4wet</strain>
    </source>
</reference>
<protein>
    <submittedName>
        <fullName evidence="3">DUF3558 domain-containing protein</fullName>
    </submittedName>
</protein>
<dbReference type="Proteomes" id="UP000595046">
    <property type="component" value="Chromosome"/>
</dbReference>
<evidence type="ECO:0000256" key="2">
    <source>
        <dbReference type="SAM" id="SignalP"/>
    </source>
</evidence>
<organism evidence="3 4">
    <name type="scientific">Streptomyces bathyalis</name>
    <dbReference type="NCBI Taxonomy" id="2710756"/>
    <lineage>
        <taxon>Bacteria</taxon>
        <taxon>Bacillati</taxon>
        <taxon>Actinomycetota</taxon>
        <taxon>Actinomycetes</taxon>
        <taxon>Kitasatosporales</taxon>
        <taxon>Streptomycetaceae</taxon>
        <taxon>Streptomyces</taxon>
    </lineage>
</organism>
<dbReference type="EMBL" id="CP048882">
    <property type="protein sequence ID" value="QPP07165.1"/>
    <property type="molecule type" value="Genomic_DNA"/>
</dbReference>
<evidence type="ECO:0000256" key="1">
    <source>
        <dbReference type="SAM" id="MobiDB-lite"/>
    </source>
</evidence>
<feature type="signal peptide" evidence="2">
    <location>
        <begin position="1"/>
        <end position="23"/>
    </location>
</feature>
<keyword evidence="4" id="KW-1185">Reference proteome</keyword>